<organism evidence="2 3">
    <name type="scientific">Blepharisma stoltei</name>
    <dbReference type="NCBI Taxonomy" id="1481888"/>
    <lineage>
        <taxon>Eukaryota</taxon>
        <taxon>Sar</taxon>
        <taxon>Alveolata</taxon>
        <taxon>Ciliophora</taxon>
        <taxon>Postciliodesmatophora</taxon>
        <taxon>Heterotrichea</taxon>
        <taxon>Heterotrichida</taxon>
        <taxon>Blepharismidae</taxon>
        <taxon>Blepharisma</taxon>
    </lineage>
</organism>
<dbReference type="Proteomes" id="UP001162131">
    <property type="component" value="Unassembled WGS sequence"/>
</dbReference>
<keyword evidence="3" id="KW-1185">Reference proteome</keyword>
<protein>
    <submittedName>
        <fullName evidence="2">Uncharacterized protein</fullName>
    </submittedName>
</protein>
<evidence type="ECO:0000256" key="1">
    <source>
        <dbReference type="SAM" id="MobiDB-lite"/>
    </source>
</evidence>
<name>A0AAU9KEE5_9CILI</name>
<feature type="region of interest" description="Disordered" evidence="1">
    <location>
        <begin position="565"/>
        <end position="585"/>
    </location>
</feature>
<accession>A0AAU9KEE5</accession>
<evidence type="ECO:0000313" key="3">
    <source>
        <dbReference type="Proteomes" id="UP001162131"/>
    </source>
</evidence>
<evidence type="ECO:0000313" key="2">
    <source>
        <dbReference type="EMBL" id="CAG9335254.1"/>
    </source>
</evidence>
<gene>
    <name evidence="2" type="ORF">BSTOLATCC_MIC63731</name>
</gene>
<feature type="compositionally biased region" description="Basic and acidic residues" evidence="1">
    <location>
        <begin position="565"/>
        <end position="579"/>
    </location>
</feature>
<sequence>MKSNNFQSLSSDDEEASVRTVEIQRELENLKELMCKAKISGPEFQTFKMQTLSKQQQIKNLSIIESVHDILLQYSKGPQIYSLLANLCASYKIPLNIPETLLFISSIQYPIFLHTNKGYINCEISKNSLDLFFAKTVENLNDNKSYPKYIHTAMNDRERLCFSIQEAKDLFANCPHYTHRLQKYITPSTNFASKIRVHWTSANKMPKMYSISNTTPIINRQNYESRILPLSKSQKSEINKKLKTSLTLSTPFRPILRSKTRQPSIINKNKSPEKNFEEINSSFFPETRKTHKRYFSLGDFTVEDSNKQSEETDFSKFTAKIENYEKVNVVASSQPISEINNQLKTIASLINTFMIKKQNCLEELLVDFIKDSKGNFLFLACKRYKIKGEKSNENFPLKKLPSKHNIQIPFPEIFISENQSPEKDQEIDENLYKTRMMAHKEQIAIEKTQLLIEKQSSELEIKKSLNVSFAEISEKNKEDYLIQRKSDKNGKIPYNIIGIMPHNKNNQLISFIEKQKEPALKPLRHKERSKNLFWIGSHQISPMKYTEIMSKSIDKIAKNFDKRKRAAEEGRKGNNKKEIINNSLI</sequence>
<dbReference type="AlphaFoldDB" id="A0AAU9KEE5"/>
<dbReference type="EMBL" id="CAJZBQ010000062">
    <property type="protein sequence ID" value="CAG9335254.1"/>
    <property type="molecule type" value="Genomic_DNA"/>
</dbReference>
<reference evidence="2" key="1">
    <citation type="submission" date="2021-09" db="EMBL/GenBank/DDBJ databases">
        <authorList>
            <consortium name="AG Swart"/>
            <person name="Singh M."/>
            <person name="Singh A."/>
            <person name="Seah K."/>
            <person name="Emmerich C."/>
        </authorList>
    </citation>
    <scope>NUCLEOTIDE SEQUENCE</scope>
    <source>
        <strain evidence="2">ATCC30299</strain>
    </source>
</reference>
<proteinExistence type="predicted"/>
<comment type="caution">
    <text evidence="2">The sequence shown here is derived from an EMBL/GenBank/DDBJ whole genome shotgun (WGS) entry which is preliminary data.</text>
</comment>